<name>A0A9K3GHA5_9EUKA</name>
<dbReference type="Proteomes" id="UP000265618">
    <property type="component" value="Unassembled WGS sequence"/>
</dbReference>
<protein>
    <submittedName>
        <fullName evidence="2">Uncharacterized protein</fullName>
    </submittedName>
</protein>
<dbReference type="InterPro" id="IPR001646">
    <property type="entry name" value="5peptide_repeat"/>
</dbReference>
<dbReference type="SUPFAM" id="SSF141571">
    <property type="entry name" value="Pentapeptide repeat-like"/>
    <property type="match status" value="2"/>
</dbReference>
<feature type="compositionally biased region" description="Polar residues" evidence="1">
    <location>
        <begin position="1056"/>
        <end position="1067"/>
    </location>
</feature>
<accession>A0A9K3GHA5</accession>
<comment type="caution">
    <text evidence="2">The sequence shown here is derived from an EMBL/GenBank/DDBJ whole genome shotgun (WGS) entry which is preliminary data.</text>
</comment>
<keyword evidence="3" id="KW-1185">Reference proteome</keyword>
<reference evidence="2 3" key="1">
    <citation type="journal article" date="2018" name="PLoS ONE">
        <title>The draft genome of Kipferlia bialata reveals reductive genome evolution in fornicate parasites.</title>
        <authorList>
            <person name="Tanifuji G."/>
            <person name="Takabayashi S."/>
            <person name="Kume K."/>
            <person name="Takagi M."/>
            <person name="Nakayama T."/>
            <person name="Kamikawa R."/>
            <person name="Inagaki Y."/>
            <person name="Hashimoto T."/>
        </authorList>
    </citation>
    <scope>NUCLEOTIDE SEQUENCE [LARGE SCALE GENOMIC DNA]</scope>
    <source>
        <strain evidence="2">NY0173</strain>
    </source>
</reference>
<dbReference type="Pfam" id="PF00805">
    <property type="entry name" value="Pentapeptide"/>
    <property type="match status" value="4"/>
</dbReference>
<dbReference type="AlphaFoldDB" id="A0A9K3GHA5"/>
<evidence type="ECO:0000313" key="3">
    <source>
        <dbReference type="Proteomes" id="UP000265618"/>
    </source>
</evidence>
<dbReference type="PANTHER" id="PTHR14136:SF17">
    <property type="entry name" value="BTB_POZ DOMAIN-CONTAINING PROTEIN KCTD9"/>
    <property type="match status" value="1"/>
</dbReference>
<evidence type="ECO:0000256" key="1">
    <source>
        <dbReference type="SAM" id="MobiDB-lite"/>
    </source>
</evidence>
<sequence>MRLSITGGNGAEQMGLEVPGDIGLGDTLATLLDVYRERVAQRERAEAEESDSDACSTDGAEGEDTMREDGAPLPLPLSLSVHLPGCTEPLSPSLPLGMVVEGMPVGCEELCVLFDHPPSPSPTIQIKAPQSSVMGRLPPNLDMDPRSVIAQGDVVNVLSSDHSKCFSFTRGKLLQGYVVGDVPMGVERPQRQGYGQAHNQRTEYMPGVRQLSTKGGMYELLRWDKGEKAPYLTVTRYCIETTPTPHWVSAPLIVTEEAKTAIQSQKSLPALGCTETGTPLAYVTRGDSLPPVILGYDADSHTLSVHATLPDSLCHGVSHVSGLGASTCLLSGTDAKNSVLVSLLNAETHSVQCLAIAGNKVALSHAGCVFTTCPAKSANLHIAVTNTTSVCVGEGISRFAVRGEDLWWTRDGVLFRSPLNQFSDTPQLPTHVMWEGKVDRDTQPVLEWDSHMTATDYPFPPTLRCQTGASTVYIAVGAGFRLAGYAEYTPGIETTMTLPLTGGTYPYIGQSTPAVQGMAYACVEGQLVWVDLHRHTVGTTYVSCTDQPQLSADRTFLVLSTPTGLKRYPLPTRDTVSAGCVECGITGVAVGTLSGSICTDGLVTDRSQHFLYRVSGGLTKPLTPPLMTTAATPPRQTFLHAKDRLEAALAKGVSTGLDVSGDGDMVLSLESLLEARVLSDCTFTHCAFSSLIGATLVGCTFTSCSFQRLDLVSMRGCTLQGCTLSNVSAPGSNLVDVSLVGCRMHRSKWVGSTLCGVRAPDTPMTSCDMSKCVLTNVDLSGSQCPSLDLSGSTLTRVKMHTCNMTEATLTETTWTSCSLGVLPESQLTSVTVGDLTGCDMIEATLTGSKWVRCTLASAILCRCDMSTVSLVEVDMSGCDLTGCKFPNGYHKGKFEITSLARASVGGCTGLASRHLAYTVSYPRDSRRGLRVLTNLTDTDFSGMSFHKAPVNGQIQAQVFNHQGLAGRDLTGCNFAGCDMQGFNFKGSTLTDAVFTGANLSGCIFAGSVGLTYEQFHSAAETSRANVHGLNLTPQPAPSPPHAAPSPPIYGPVWNFSAPQAQPGSGQQ</sequence>
<feature type="region of interest" description="Disordered" evidence="1">
    <location>
        <begin position="42"/>
        <end position="73"/>
    </location>
</feature>
<dbReference type="InterPro" id="IPR051082">
    <property type="entry name" value="Pentapeptide-BTB/POZ_domain"/>
</dbReference>
<feature type="region of interest" description="Disordered" evidence="1">
    <location>
        <begin position="1028"/>
        <end position="1067"/>
    </location>
</feature>
<proteinExistence type="predicted"/>
<dbReference type="PANTHER" id="PTHR14136">
    <property type="entry name" value="BTB_POZ DOMAIN-CONTAINING PROTEIN KCTD9"/>
    <property type="match status" value="1"/>
</dbReference>
<feature type="compositionally biased region" description="Pro residues" evidence="1">
    <location>
        <begin position="1034"/>
        <end position="1049"/>
    </location>
</feature>
<dbReference type="EMBL" id="BDIP01000762">
    <property type="protein sequence ID" value="GIQ82632.1"/>
    <property type="molecule type" value="Genomic_DNA"/>
</dbReference>
<gene>
    <name evidence="2" type="ORF">KIPB_003800</name>
</gene>
<dbReference type="Gene3D" id="2.160.20.80">
    <property type="entry name" value="E3 ubiquitin-protein ligase SopA"/>
    <property type="match status" value="3"/>
</dbReference>
<organism evidence="2 3">
    <name type="scientific">Kipferlia bialata</name>
    <dbReference type="NCBI Taxonomy" id="797122"/>
    <lineage>
        <taxon>Eukaryota</taxon>
        <taxon>Metamonada</taxon>
        <taxon>Carpediemonas-like organisms</taxon>
        <taxon>Kipferlia</taxon>
    </lineage>
</organism>
<evidence type="ECO:0000313" key="2">
    <source>
        <dbReference type="EMBL" id="GIQ82632.1"/>
    </source>
</evidence>